<keyword evidence="3" id="KW-0418">Kinase</keyword>
<dbReference type="Pfam" id="PF16561">
    <property type="entry name" value="AMPK1_CBM"/>
    <property type="match status" value="1"/>
</dbReference>
<evidence type="ECO:0000256" key="1">
    <source>
        <dbReference type="SAM" id="MobiDB-lite"/>
    </source>
</evidence>
<evidence type="ECO:0000313" key="3">
    <source>
        <dbReference type="EMBL" id="KAK8084753.1"/>
    </source>
</evidence>
<name>A0ABR1WRI5_9PEZI</name>
<sequence>MGSFVFKWEHPASEVYVTGTFDGWKKTEKLDRVGNHFEKLVKLEDVSQKIDYKVRCQPPYPQYSTSRVRLSAPVPSRPQPIPHRTPSPHTSASVPALREVTGSQSCALGIYSAARMFLCLHKDALFRILFCFVLRLSAASRPDCALSRLCNILMDRMPILDHLASLEICSGAADLLIGQWEGGSPETRTRIRGSGAAAANDAVLSSVHIHVNPQAPNIKRRLPSRTPSHSISSPSCGVFVFVVDGDWVTDHTAPREKDSSGNENNVLTTDRIIKEAPATTAIMSSAAPESTTAALAGTAPLEKKQGSSESIPGTFPETPAVDSGNQEFKVNPMPAVPGAVNPVQLAPGEKIPDHLASGSTATNNVDLDPKSYMTPDEVAAAAFLSSAAPASTTAALAAEAPLENPLEVNKVPAVVKESQAKAHVAPEASANPEEVKEKAHVEEELLEKVREAPSTAEGTAGEGTDKTENTVSAEEAAASVAAAATALGGAALAGAIAAKDIATEKASTAATTAQASATEAATGLPDSVKEMLPESAQSAIATASEEQAIPKEQTIQEVSPSVPVEVKHSIAESGESPEAAASTLAVAEKKVMEAELLKEVEPTEKAAETSTETPAESSKLPQTDVSDKAVIVPVIEEPKETVKPETALDVGGLEPKETVKPETALEVGGLESAAAAPAASTSTEEGAATTNGAPTAATIEPTTEAKPATEASATDAATTEAKSATEASTEAKPSTEAPAASLSAKTAESNGSDDKPKKKNRLSSFFQKLKPGKKST</sequence>
<feature type="region of interest" description="Disordered" evidence="1">
    <location>
        <begin position="71"/>
        <end position="95"/>
    </location>
</feature>
<dbReference type="InterPro" id="IPR013783">
    <property type="entry name" value="Ig-like_fold"/>
</dbReference>
<evidence type="ECO:0000313" key="4">
    <source>
        <dbReference type="Proteomes" id="UP001433268"/>
    </source>
</evidence>
<dbReference type="GeneID" id="92043399"/>
<protein>
    <submittedName>
        <fullName evidence="3">5 AMP-activated kinase subunit beta-2</fullName>
    </submittedName>
</protein>
<feature type="compositionally biased region" description="Pro residues" evidence="1">
    <location>
        <begin position="75"/>
        <end position="85"/>
    </location>
</feature>
<dbReference type="RefSeq" id="XP_066669262.1">
    <property type="nucleotide sequence ID" value="XM_066810339.1"/>
</dbReference>
<dbReference type="CDD" id="cd02859">
    <property type="entry name" value="E_set_AMPKbeta_like_N"/>
    <property type="match status" value="2"/>
</dbReference>
<dbReference type="EMBL" id="JAQQWN010000005">
    <property type="protein sequence ID" value="KAK8084753.1"/>
    <property type="molecule type" value="Genomic_DNA"/>
</dbReference>
<feature type="region of interest" description="Disordered" evidence="1">
    <location>
        <begin position="597"/>
        <end position="624"/>
    </location>
</feature>
<gene>
    <name evidence="3" type="ORF">PG997_006024</name>
</gene>
<dbReference type="InterPro" id="IPR014756">
    <property type="entry name" value="Ig_E-set"/>
</dbReference>
<feature type="compositionally biased region" description="Polar residues" evidence="1">
    <location>
        <begin position="608"/>
        <end position="624"/>
    </location>
</feature>
<feature type="compositionally biased region" description="Basic and acidic residues" evidence="1">
    <location>
        <begin position="597"/>
        <end position="607"/>
    </location>
</feature>
<feature type="compositionally biased region" description="Low complexity" evidence="1">
    <location>
        <begin position="673"/>
        <end position="732"/>
    </location>
</feature>
<feature type="region of interest" description="Disordered" evidence="1">
    <location>
        <begin position="299"/>
        <end position="325"/>
    </location>
</feature>
<dbReference type="Gene3D" id="2.60.40.10">
    <property type="entry name" value="Immunoglobulins"/>
    <property type="match status" value="2"/>
</dbReference>
<evidence type="ECO:0000259" key="2">
    <source>
        <dbReference type="Pfam" id="PF16561"/>
    </source>
</evidence>
<dbReference type="InterPro" id="IPR032640">
    <property type="entry name" value="AMPK1_CBM"/>
</dbReference>
<dbReference type="GO" id="GO:0016301">
    <property type="term" value="F:kinase activity"/>
    <property type="evidence" value="ECO:0007669"/>
    <property type="project" value="UniProtKB-KW"/>
</dbReference>
<comment type="caution">
    <text evidence="3">The sequence shown here is derived from an EMBL/GenBank/DDBJ whole genome shotgun (WGS) entry which is preliminary data.</text>
</comment>
<keyword evidence="3" id="KW-0808">Transferase</keyword>
<feature type="region of interest" description="Disordered" evidence="1">
    <location>
        <begin position="448"/>
        <end position="472"/>
    </location>
</feature>
<dbReference type="Proteomes" id="UP001433268">
    <property type="component" value="Unassembled WGS sequence"/>
</dbReference>
<keyword evidence="4" id="KW-1185">Reference proteome</keyword>
<accession>A0ABR1WRI5</accession>
<dbReference type="SUPFAM" id="SSF81296">
    <property type="entry name" value="E set domains"/>
    <property type="match status" value="1"/>
</dbReference>
<proteinExistence type="predicted"/>
<reference evidence="3 4" key="1">
    <citation type="submission" date="2023-01" db="EMBL/GenBank/DDBJ databases">
        <title>Analysis of 21 Apiospora genomes using comparative genomics revels a genus with tremendous synthesis potential of carbohydrate active enzymes and secondary metabolites.</title>
        <authorList>
            <person name="Sorensen T."/>
        </authorList>
    </citation>
    <scope>NUCLEOTIDE SEQUENCE [LARGE SCALE GENOMIC DNA]</scope>
    <source>
        <strain evidence="3 4">CBS 114990</strain>
    </source>
</reference>
<feature type="domain" description="AMP-activated protein kinase glycogen-binding" evidence="2">
    <location>
        <begin position="4"/>
        <end position="51"/>
    </location>
</feature>
<feature type="region of interest" description="Disordered" evidence="1">
    <location>
        <begin position="636"/>
        <end position="776"/>
    </location>
</feature>
<organism evidence="3 4">
    <name type="scientific">Apiospora hydei</name>
    <dbReference type="NCBI Taxonomy" id="1337664"/>
    <lineage>
        <taxon>Eukaryota</taxon>
        <taxon>Fungi</taxon>
        <taxon>Dikarya</taxon>
        <taxon>Ascomycota</taxon>
        <taxon>Pezizomycotina</taxon>
        <taxon>Sordariomycetes</taxon>
        <taxon>Xylariomycetidae</taxon>
        <taxon>Amphisphaeriales</taxon>
        <taxon>Apiosporaceae</taxon>
        <taxon>Apiospora</taxon>
    </lineage>
</organism>